<keyword evidence="6" id="KW-0735">Signal-anchor</keyword>
<dbReference type="GO" id="GO:0018279">
    <property type="term" value="P:protein N-linked glycosylation via asparagine"/>
    <property type="evidence" value="ECO:0007669"/>
    <property type="project" value="TreeGrafter"/>
</dbReference>
<evidence type="ECO:0000313" key="11">
    <source>
        <dbReference type="Proteomes" id="UP000663297"/>
    </source>
</evidence>
<dbReference type="Proteomes" id="UP000663297">
    <property type="component" value="Chromosome 2"/>
</dbReference>
<dbReference type="InterPro" id="IPR018943">
    <property type="entry name" value="Oligosaccaryltransferase"/>
</dbReference>
<evidence type="ECO:0000256" key="5">
    <source>
        <dbReference type="ARBA" id="ARBA00022824"/>
    </source>
</evidence>
<dbReference type="InterPro" id="IPR051307">
    <property type="entry name" value="OST4"/>
</dbReference>
<keyword evidence="4 9" id="KW-0812">Transmembrane</keyword>
<name>A0A7S8D611_FUSCU</name>
<proteinExistence type="inferred from homology"/>
<keyword evidence="7 9" id="KW-1133">Transmembrane helix</keyword>
<dbReference type="SUPFAM" id="SSF103464">
    <property type="entry name" value="Oligosaccharyltransferase subunit ost4p"/>
    <property type="match status" value="1"/>
</dbReference>
<accession>A0A7S8D611</accession>
<comment type="subcellular location">
    <subcellularLocation>
        <location evidence="1">Endoplasmic reticulum membrane</location>
        <topology evidence="1">Single-pass type III membrane protein</topology>
    </subcellularLocation>
</comment>
<sequence>MITDGQLYQLAIFFGVAAMLLILVYHFLEVNAPKNTAASGKEGASKRTLRKIEPRIHNKELGLNMTRSGAV</sequence>
<dbReference type="PANTHER" id="PTHR48164">
    <property type="entry name" value="DOLICHYL-DIPHOSPHOOLIGOSACCHARIDE--PROTEIN GLYCOSYLTRANSFERASE SUBUNIT 4"/>
    <property type="match status" value="1"/>
</dbReference>
<evidence type="ECO:0000256" key="8">
    <source>
        <dbReference type="ARBA" id="ARBA00023136"/>
    </source>
</evidence>
<dbReference type="GO" id="GO:0008250">
    <property type="term" value="C:oligosaccharyltransferase complex"/>
    <property type="evidence" value="ECO:0007669"/>
    <property type="project" value="TreeGrafter"/>
</dbReference>
<evidence type="ECO:0000256" key="7">
    <source>
        <dbReference type="ARBA" id="ARBA00022989"/>
    </source>
</evidence>
<organism evidence="10 11">
    <name type="scientific">Fusarium culmorum</name>
    <dbReference type="NCBI Taxonomy" id="5516"/>
    <lineage>
        <taxon>Eukaryota</taxon>
        <taxon>Fungi</taxon>
        <taxon>Dikarya</taxon>
        <taxon>Ascomycota</taxon>
        <taxon>Pezizomycotina</taxon>
        <taxon>Sordariomycetes</taxon>
        <taxon>Hypocreomycetidae</taxon>
        <taxon>Hypocreales</taxon>
        <taxon>Nectriaceae</taxon>
        <taxon>Fusarium</taxon>
    </lineage>
</organism>
<dbReference type="PANTHER" id="PTHR48164:SF1">
    <property type="entry name" value="DOLICHYL-DIPHOSPHOOLIGOSACCHARIDE--PROTEIN GLYCOSYLTRANSFERASE SUBUNIT 4"/>
    <property type="match status" value="1"/>
</dbReference>
<dbReference type="Pfam" id="PF10215">
    <property type="entry name" value="Ost4"/>
    <property type="match status" value="1"/>
</dbReference>
<gene>
    <name evidence="10" type="ORF">HYE67_004724</name>
</gene>
<protein>
    <recommendedName>
        <fullName evidence="3">Dolichyl-diphosphooligosaccharide--protein glycosyltransferase subunit 4</fullName>
    </recommendedName>
</protein>
<keyword evidence="8 9" id="KW-0472">Membrane</keyword>
<dbReference type="EMBL" id="CP064748">
    <property type="protein sequence ID" value="QPC62493.1"/>
    <property type="molecule type" value="Genomic_DNA"/>
</dbReference>
<evidence type="ECO:0000256" key="6">
    <source>
        <dbReference type="ARBA" id="ARBA00022968"/>
    </source>
</evidence>
<evidence type="ECO:0000256" key="4">
    <source>
        <dbReference type="ARBA" id="ARBA00022692"/>
    </source>
</evidence>
<evidence type="ECO:0000256" key="1">
    <source>
        <dbReference type="ARBA" id="ARBA00004643"/>
    </source>
</evidence>
<reference evidence="10" key="1">
    <citation type="submission" date="2020-11" db="EMBL/GenBank/DDBJ databases">
        <title>The chromosome-scale genome resource for two endophytic Fusarium species: F. culmorum and F. pseudograminearum.</title>
        <authorList>
            <person name="Yuan Z."/>
        </authorList>
    </citation>
    <scope>NUCLEOTIDE SEQUENCE</scope>
    <source>
        <strain evidence="10">Class2-1B</strain>
    </source>
</reference>
<evidence type="ECO:0000256" key="2">
    <source>
        <dbReference type="ARBA" id="ARBA00007685"/>
    </source>
</evidence>
<evidence type="ECO:0000313" key="10">
    <source>
        <dbReference type="EMBL" id="QPC62493.1"/>
    </source>
</evidence>
<comment type="similarity">
    <text evidence="2">Belongs to the OST4 family.</text>
</comment>
<dbReference type="AlphaFoldDB" id="A0A7S8D611"/>
<keyword evidence="5" id="KW-0256">Endoplasmic reticulum</keyword>
<dbReference type="InterPro" id="IPR036330">
    <property type="entry name" value="Ost4p_sf"/>
</dbReference>
<evidence type="ECO:0000256" key="3">
    <source>
        <dbReference type="ARBA" id="ARBA00017662"/>
    </source>
</evidence>
<evidence type="ECO:0000256" key="9">
    <source>
        <dbReference type="SAM" id="Phobius"/>
    </source>
</evidence>
<feature type="transmembrane region" description="Helical" evidence="9">
    <location>
        <begin position="7"/>
        <end position="28"/>
    </location>
</feature>